<protein>
    <submittedName>
        <fullName evidence="5">RNA-binding domain-containing protein</fullName>
    </submittedName>
</protein>
<feature type="compositionally biased region" description="Gly residues" evidence="3">
    <location>
        <begin position="236"/>
        <end position="245"/>
    </location>
</feature>
<dbReference type="PANTHER" id="PTHR23003">
    <property type="entry name" value="RNA RECOGNITION MOTIF RRM DOMAIN CONTAINING PROTEIN"/>
    <property type="match status" value="1"/>
</dbReference>
<dbReference type="STRING" id="1569628.A0A316UYR7"/>
<feature type="compositionally biased region" description="Basic and acidic residues" evidence="3">
    <location>
        <begin position="271"/>
        <end position="300"/>
    </location>
</feature>
<dbReference type="GO" id="GO:0005737">
    <property type="term" value="C:cytoplasm"/>
    <property type="evidence" value="ECO:0007669"/>
    <property type="project" value="TreeGrafter"/>
</dbReference>
<name>A0A316UYR7_9BASI</name>
<dbReference type="RefSeq" id="XP_025365069.1">
    <property type="nucleotide sequence ID" value="XM_025504660.1"/>
</dbReference>
<feature type="compositionally biased region" description="Polar residues" evidence="3">
    <location>
        <begin position="322"/>
        <end position="335"/>
    </location>
</feature>
<reference evidence="5 6" key="1">
    <citation type="journal article" date="2018" name="Mol. Biol. Evol.">
        <title>Broad Genomic Sampling Reveals a Smut Pathogenic Ancestry of the Fungal Clade Ustilaginomycotina.</title>
        <authorList>
            <person name="Kijpornyongpan T."/>
            <person name="Mondo S.J."/>
            <person name="Barry K."/>
            <person name="Sandor L."/>
            <person name="Lee J."/>
            <person name="Lipzen A."/>
            <person name="Pangilinan J."/>
            <person name="LaButti K."/>
            <person name="Hainaut M."/>
            <person name="Henrissat B."/>
            <person name="Grigoriev I.V."/>
            <person name="Spatafora J.W."/>
            <person name="Aime M.C."/>
        </authorList>
    </citation>
    <scope>NUCLEOTIDE SEQUENCE [LARGE SCALE GENOMIC DNA]</scope>
    <source>
        <strain evidence="5 6">MCA 5214</strain>
    </source>
</reference>
<feature type="compositionally biased region" description="Basic and acidic residues" evidence="3">
    <location>
        <begin position="154"/>
        <end position="168"/>
    </location>
</feature>
<gene>
    <name evidence="5" type="ORF">BDZ90DRAFT_225272</name>
</gene>
<evidence type="ECO:0000256" key="3">
    <source>
        <dbReference type="SAM" id="MobiDB-lite"/>
    </source>
</evidence>
<dbReference type="Gene3D" id="3.30.70.330">
    <property type="match status" value="2"/>
</dbReference>
<accession>A0A316UYR7</accession>
<dbReference type="GO" id="GO:0005634">
    <property type="term" value="C:nucleus"/>
    <property type="evidence" value="ECO:0007669"/>
    <property type="project" value="TreeGrafter"/>
</dbReference>
<feature type="domain" description="RRM" evidence="4">
    <location>
        <begin position="4"/>
        <end position="74"/>
    </location>
</feature>
<sequence>MASSRVYIGKLPQDVRRSDIDELFKGYGRVLDVKLMGAYGFCEFEDPRDAEDVVKNCDGADLLGNKILVQMAKDNRRSRDPYGYPPRGGYPGYGPPGYPDPYGYGPPPGYGRPAPRIRRGNHRVIISNLPPNTSWQDLKDIGRECGQISFADVDPTRPDEGILEYSNRDDMERALDKIEGLELRGSKLRADPAPEGPPPPPMSGRGAMGPGGPPPPRDYGSPYGDPYGPPPPRGGPGPRGGYGGGYDDRYGPPPHHRDDRDRYGPPPPRGGDPRDRDFSPPPRRRSDDDVRRRDDRDRSPPPRPRKMMKQQRLPEVTKRQSRQQTSRGSPETNLYGSDDKDDQIEHTCTWKRPPFGQASSVRESSGGVSLILLSPFVKAAAKFGS</sequence>
<feature type="compositionally biased region" description="Basic and acidic residues" evidence="3">
    <location>
        <begin position="177"/>
        <end position="192"/>
    </location>
</feature>
<evidence type="ECO:0000313" key="5">
    <source>
        <dbReference type="EMBL" id="PWN30457.1"/>
    </source>
</evidence>
<dbReference type="PROSITE" id="PS50102">
    <property type="entry name" value="RRM"/>
    <property type="match status" value="2"/>
</dbReference>
<dbReference type="OrthoDB" id="1099063at2759"/>
<dbReference type="Proteomes" id="UP000245884">
    <property type="component" value="Unassembled WGS sequence"/>
</dbReference>
<dbReference type="AlphaFoldDB" id="A0A316UYR7"/>
<dbReference type="InterPro" id="IPR012677">
    <property type="entry name" value="Nucleotide-bd_a/b_plait_sf"/>
</dbReference>
<keyword evidence="6" id="KW-1185">Reference proteome</keyword>
<feature type="region of interest" description="Disordered" evidence="3">
    <location>
        <begin position="74"/>
        <end position="97"/>
    </location>
</feature>
<dbReference type="CDD" id="cd12339">
    <property type="entry name" value="RRM2_SRSF1_4_like"/>
    <property type="match status" value="1"/>
</dbReference>
<evidence type="ECO:0000256" key="1">
    <source>
        <dbReference type="ARBA" id="ARBA00022884"/>
    </source>
</evidence>
<dbReference type="GO" id="GO:0003729">
    <property type="term" value="F:mRNA binding"/>
    <property type="evidence" value="ECO:0007669"/>
    <property type="project" value="TreeGrafter"/>
</dbReference>
<dbReference type="InterPro" id="IPR035979">
    <property type="entry name" value="RBD_domain_sf"/>
</dbReference>
<evidence type="ECO:0000313" key="6">
    <source>
        <dbReference type="Proteomes" id="UP000245884"/>
    </source>
</evidence>
<dbReference type="GeneID" id="37026483"/>
<dbReference type="PANTHER" id="PTHR23003:SF51">
    <property type="entry name" value="SERINE-ARGININE PROTEIN 55"/>
    <property type="match status" value="1"/>
</dbReference>
<dbReference type="SUPFAM" id="SSF54928">
    <property type="entry name" value="RNA-binding domain, RBD"/>
    <property type="match status" value="1"/>
</dbReference>
<feature type="region of interest" description="Disordered" evidence="3">
    <location>
        <begin position="177"/>
        <end position="368"/>
    </location>
</feature>
<dbReference type="InterPro" id="IPR000504">
    <property type="entry name" value="RRM_dom"/>
</dbReference>
<keyword evidence="1 2" id="KW-0694">RNA-binding</keyword>
<evidence type="ECO:0000256" key="2">
    <source>
        <dbReference type="PROSITE-ProRule" id="PRU00176"/>
    </source>
</evidence>
<dbReference type="Pfam" id="PF00076">
    <property type="entry name" value="RRM_1"/>
    <property type="match status" value="2"/>
</dbReference>
<feature type="compositionally biased region" description="Polar residues" evidence="3">
    <location>
        <begin position="357"/>
        <end position="367"/>
    </location>
</feature>
<dbReference type="EMBL" id="KZ819662">
    <property type="protein sequence ID" value="PWN30457.1"/>
    <property type="molecule type" value="Genomic_DNA"/>
</dbReference>
<evidence type="ECO:0000259" key="4">
    <source>
        <dbReference type="PROSITE" id="PS50102"/>
    </source>
</evidence>
<dbReference type="InterPro" id="IPR050374">
    <property type="entry name" value="RRT5_SRSF_SR"/>
</dbReference>
<feature type="domain" description="RRM" evidence="4">
    <location>
        <begin position="122"/>
        <end position="195"/>
    </location>
</feature>
<feature type="compositionally biased region" description="Basic and acidic residues" evidence="3">
    <location>
        <begin position="246"/>
        <end position="263"/>
    </location>
</feature>
<organism evidence="5 6">
    <name type="scientific">Jaminaea rosea</name>
    <dbReference type="NCBI Taxonomy" id="1569628"/>
    <lineage>
        <taxon>Eukaryota</taxon>
        <taxon>Fungi</taxon>
        <taxon>Dikarya</taxon>
        <taxon>Basidiomycota</taxon>
        <taxon>Ustilaginomycotina</taxon>
        <taxon>Exobasidiomycetes</taxon>
        <taxon>Microstromatales</taxon>
        <taxon>Microstromatales incertae sedis</taxon>
        <taxon>Jaminaea</taxon>
    </lineage>
</organism>
<proteinExistence type="predicted"/>
<feature type="region of interest" description="Disordered" evidence="3">
    <location>
        <begin position="149"/>
        <end position="168"/>
    </location>
</feature>
<dbReference type="SMART" id="SM00360">
    <property type="entry name" value="RRM"/>
    <property type="match status" value="2"/>
</dbReference>